<feature type="domain" description="RecX first three-helical" evidence="8">
    <location>
        <begin position="59"/>
        <end position="98"/>
    </location>
</feature>
<dbReference type="InterPro" id="IPR036388">
    <property type="entry name" value="WH-like_DNA-bd_sf"/>
</dbReference>
<dbReference type="Pfam" id="PF21981">
    <property type="entry name" value="RecX_HTH3"/>
    <property type="match status" value="1"/>
</dbReference>
<proteinExistence type="inferred from homology"/>
<evidence type="ECO:0000313" key="9">
    <source>
        <dbReference type="EMBL" id="RGS40686.1"/>
    </source>
</evidence>
<evidence type="ECO:0000259" key="7">
    <source>
        <dbReference type="Pfam" id="PF21981"/>
    </source>
</evidence>
<keyword evidence="4 5" id="KW-0963">Cytoplasm</keyword>
<dbReference type="GO" id="GO:0006282">
    <property type="term" value="P:regulation of DNA repair"/>
    <property type="evidence" value="ECO:0007669"/>
    <property type="project" value="UniProtKB-UniRule"/>
</dbReference>
<dbReference type="InterPro" id="IPR053924">
    <property type="entry name" value="RecX_HTH_2nd"/>
</dbReference>
<sequence>MIVTDIRRIDDKRYCLYIDYEPYASVYSSDIRRLQLHVGEEVDEISIKEFRKEYLFRRALNKAVNSIKFSDKCEYDIRKKLKDLYYDEEIIEHSVEKLKTYGYIDDYRYACGYVRKNMRKKGRRIIEYELDGKHIGRDIVERALNDTYEQDEAETILAIIRKKYSYTDLTDGRNKVMAYLYSKGFDHRKINESIRIIQEECREQNQKQNREQN</sequence>
<evidence type="ECO:0000256" key="4">
    <source>
        <dbReference type="ARBA" id="ARBA00022490"/>
    </source>
</evidence>
<evidence type="ECO:0000256" key="3">
    <source>
        <dbReference type="ARBA" id="ARBA00018111"/>
    </source>
</evidence>
<accession>A0A3R5ZKT3</accession>
<feature type="domain" description="RecX second three-helical" evidence="6">
    <location>
        <begin position="105"/>
        <end position="144"/>
    </location>
</feature>
<organism evidence="9 10">
    <name type="scientific">Coprococcus eutactus</name>
    <dbReference type="NCBI Taxonomy" id="33043"/>
    <lineage>
        <taxon>Bacteria</taxon>
        <taxon>Bacillati</taxon>
        <taxon>Bacillota</taxon>
        <taxon>Clostridia</taxon>
        <taxon>Lachnospirales</taxon>
        <taxon>Lachnospiraceae</taxon>
        <taxon>Coprococcus</taxon>
    </lineage>
</organism>
<dbReference type="Gene3D" id="1.10.10.10">
    <property type="entry name" value="Winged helix-like DNA-binding domain superfamily/Winged helix DNA-binding domain"/>
    <property type="match status" value="2"/>
</dbReference>
<reference evidence="9 10" key="1">
    <citation type="submission" date="2018-08" db="EMBL/GenBank/DDBJ databases">
        <title>A genome reference for cultivated species of the human gut microbiota.</title>
        <authorList>
            <person name="Zou Y."/>
            <person name="Xue W."/>
            <person name="Luo G."/>
        </authorList>
    </citation>
    <scope>NUCLEOTIDE SEQUENCE [LARGE SCALE GENOMIC DNA]</scope>
    <source>
        <strain evidence="9 10">AF22-21</strain>
    </source>
</reference>
<dbReference type="InterPro" id="IPR053926">
    <property type="entry name" value="RecX_HTH_1st"/>
</dbReference>
<evidence type="ECO:0000256" key="1">
    <source>
        <dbReference type="ARBA" id="ARBA00004496"/>
    </source>
</evidence>
<dbReference type="AlphaFoldDB" id="A0A3R5ZKT3"/>
<dbReference type="OrthoDB" id="9804967at2"/>
<dbReference type="HAMAP" id="MF_01114">
    <property type="entry name" value="RecX"/>
    <property type="match status" value="1"/>
</dbReference>
<evidence type="ECO:0000259" key="6">
    <source>
        <dbReference type="Pfam" id="PF02631"/>
    </source>
</evidence>
<dbReference type="Pfam" id="PF02631">
    <property type="entry name" value="RecX_HTH2"/>
    <property type="match status" value="1"/>
</dbReference>
<dbReference type="Proteomes" id="UP000283295">
    <property type="component" value="Unassembled WGS sequence"/>
</dbReference>
<dbReference type="GO" id="GO:0005737">
    <property type="term" value="C:cytoplasm"/>
    <property type="evidence" value="ECO:0007669"/>
    <property type="project" value="UniProtKB-SubCell"/>
</dbReference>
<comment type="similarity">
    <text evidence="2 5">Belongs to the RecX family.</text>
</comment>
<feature type="domain" description="RecX third three-helical" evidence="7">
    <location>
        <begin position="151"/>
        <end position="191"/>
    </location>
</feature>
<evidence type="ECO:0000256" key="2">
    <source>
        <dbReference type="ARBA" id="ARBA00009695"/>
    </source>
</evidence>
<name>A0A3R5ZKT3_9FIRM</name>
<comment type="subcellular location">
    <subcellularLocation>
        <location evidence="1 5">Cytoplasm</location>
    </subcellularLocation>
</comment>
<dbReference type="InterPro" id="IPR053925">
    <property type="entry name" value="RecX_HTH_3rd"/>
</dbReference>
<dbReference type="InterPro" id="IPR003783">
    <property type="entry name" value="Regulatory_RecX"/>
</dbReference>
<protein>
    <recommendedName>
        <fullName evidence="3 5">Regulatory protein RecX</fullName>
    </recommendedName>
</protein>
<evidence type="ECO:0000259" key="8">
    <source>
        <dbReference type="Pfam" id="PF21982"/>
    </source>
</evidence>
<dbReference type="Pfam" id="PF21982">
    <property type="entry name" value="RecX_HTH1"/>
    <property type="match status" value="1"/>
</dbReference>
<evidence type="ECO:0000313" key="10">
    <source>
        <dbReference type="Proteomes" id="UP000283295"/>
    </source>
</evidence>
<comment type="caution">
    <text evidence="9">The sequence shown here is derived from an EMBL/GenBank/DDBJ whole genome shotgun (WGS) entry which is preliminary data.</text>
</comment>
<evidence type="ECO:0000256" key="5">
    <source>
        <dbReference type="HAMAP-Rule" id="MF_01114"/>
    </source>
</evidence>
<dbReference type="EMBL" id="QRVK01000026">
    <property type="protein sequence ID" value="RGS40686.1"/>
    <property type="molecule type" value="Genomic_DNA"/>
</dbReference>
<dbReference type="PANTHER" id="PTHR33602">
    <property type="entry name" value="REGULATORY PROTEIN RECX FAMILY PROTEIN"/>
    <property type="match status" value="1"/>
</dbReference>
<comment type="function">
    <text evidence="5">Modulates RecA activity.</text>
</comment>
<gene>
    <name evidence="5" type="primary">recX</name>
    <name evidence="9" type="ORF">DWX94_10080</name>
</gene>
<dbReference type="PANTHER" id="PTHR33602:SF1">
    <property type="entry name" value="REGULATORY PROTEIN RECX FAMILY PROTEIN"/>
    <property type="match status" value="1"/>
</dbReference>